<name>A0AAD4IUH0_PERFH</name>
<evidence type="ECO:0000259" key="1">
    <source>
        <dbReference type="PROSITE" id="PS51186"/>
    </source>
</evidence>
<dbReference type="Gene3D" id="3.40.630.30">
    <property type="match status" value="1"/>
</dbReference>
<gene>
    <name evidence="2" type="ORF">C2S53_016697</name>
</gene>
<evidence type="ECO:0000313" key="3">
    <source>
        <dbReference type="Proteomes" id="UP001190926"/>
    </source>
</evidence>
<comment type="caution">
    <text evidence="2">The sequence shown here is derived from an EMBL/GenBank/DDBJ whole genome shotgun (WGS) entry which is preliminary data.</text>
</comment>
<dbReference type="SUPFAM" id="SSF55729">
    <property type="entry name" value="Acyl-CoA N-acyltransferases (Nat)"/>
    <property type="match status" value="1"/>
</dbReference>
<dbReference type="PANTHER" id="PTHR46067">
    <property type="entry name" value="ACYL-COA N-ACYLTRANSFERASES (NAT) SUPERFAMILY PROTEIN"/>
    <property type="match status" value="1"/>
</dbReference>
<dbReference type="Pfam" id="PF13302">
    <property type="entry name" value="Acetyltransf_3"/>
    <property type="match status" value="1"/>
</dbReference>
<protein>
    <recommendedName>
        <fullName evidence="1">N-acetyltransferase domain-containing protein</fullName>
    </recommendedName>
</protein>
<dbReference type="EMBL" id="SDAM02001963">
    <property type="protein sequence ID" value="KAH6821587.1"/>
    <property type="molecule type" value="Genomic_DNA"/>
</dbReference>
<dbReference type="PANTHER" id="PTHR46067:SF27">
    <property type="entry name" value="ACYL-COA N-ACYLTRANSFERASES (NAT) SUPERFAMILY PROTEIN"/>
    <property type="match status" value="1"/>
</dbReference>
<organism evidence="2 3">
    <name type="scientific">Perilla frutescens var. hirtella</name>
    <name type="common">Perilla citriodora</name>
    <name type="synonym">Perilla setoyensis</name>
    <dbReference type="NCBI Taxonomy" id="608512"/>
    <lineage>
        <taxon>Eukaryota</taxon>
        <taxon>Viridiplantae</taxon>
        <taxon>Streptophyta</taxon>
        <taxon>Embryophyta</taxon>
        <taxon>Tracheophyta</taxon>
        <taxon>Spermatophyta</taxon>
        <taxon>Magnoliopsida</taxon>
        <taxon>eudicotyledons</taxon>
        <taxon>Gunneridae</taxon>
        <taxon>Pentapetalae</taxon>
        <taxon>asterids</taxon>
        <taxon>lamiids</taxon>
        <taxon>Lamiales</taxon>
        <taxon>Lamiaceae</taxon>
        <taxon>Nepetoideae</taxon>
        <taxon>Elsholtzieae</taxon>
        <taxon>Perilla</taxon>
    </lineage>
</organism>
<dbReference type="GO" id="GO:0016747">
    <property type="term" value="F:acyltransferase activity, transferring groups other than amino-acyl groups"/>
    <property type="evidence" value="ECO:0007669"/>
    <property type="project" value="InterPro"/>
</dbReference>
<reference evidence="2 3" key="1">
    <citation type="journal article" date="2021" name="Nat. Commun.">
        <title>Incipient diploidization of the medicinal plant Perilla within 10,000 years.</title>
        <authorList>
            <person name="Zhang Y."/>
            <person name="Shen Q."/>
            <person name="Leng L."/>
            <person name="Zhang D."/>
            <person name="Chen S."/>
            <person name="Shi Y."/>
            <person name="Ning Z."/>
            <person name="Chen S."/>
        </authorList>
    </citation>
    <scope>NUCLEOTIDE SEQUENCE [LARGE SCALE GENOMIC DNA]</scope>
    <source>
        <strain evidence="3">cv. PC099</strain>
    </source>
</reference>
<keyword evidence="3" id="KW-1185">Reference proteome</keyword>
<sequence>MDQTSDKSQENQNEIQEFPTITLRKISLSDVDDFMAWASDERVARFCIWDTYTSKEQAEDFIKNKAIPHPWLRVICIENRAIGTISVTPFSEDYYGCRAELGYAIAHRYWGRGIVTSAVKMVVSTIFKEWPHLKRLQAVAYVDNTRSHRVMEKAGLLKEGVLRNYAILNGKPVDVVMYSILGNDPRVGVL</sequence>
<dbReference type="AlphaFoldDB" id="A0AAD4IUH0"/>
<proteinExistence type="predicted"/>
<dbReference type="Proteomes" id="UP001190926">
    <property type="component" value="Unassembled WGS sequence"/>
</dbReference>
<accession>A0AAD4IUH0</accession>
<feature type="domain" description="N-acetyltransferase" evidence="1">
    <location>
        <begin position="21"/>
        <end position="174"/>
    </location>
</feature>
<dbReference type="InterPro" id="IPR000182">
    <property type="entry name" value="GNAT_dom"/>
</dbReference>
<evidence type="ECO:0000313" key="2">
    <source>
        <dbReference type="EMBL" id="KAH6821587.1"/>
    </source>
</evidence>
<dbReference type="InterPro" id="IPR016181">
    <property type="entry name" value="Acyl_CoA_acyltransferase"/>
</dbReference>
<dbReference type="PROSITE" id="PS51186">
    <property type="entry name" value="GNAT"/>
    <property type="match status" value="1"/>
</dbReference>